<dbReference type="Gene3D" id="3.40.50.2300">
    <property type="match status" value="2"/>
</dbReference>
<sequence length="912" mass="101369">MEPVFAHADKLFSLLNRLVRRPRKGELPPEVPDRDAIPVLGLVGDRQDRLVEQVRRALGEAQPRRVPHEVIAMDERWDEVAGDRADLAPDWQRSELCRRVLVQLAQEYSSARGGHDRRVRFRRFGLVNWLLEMTCTDEEPDSRHDQGMLSRLRDREFERRPVLGFLRSPGTEVALQGKVPWWAYVFGLYVLPLMWFRAWRVLGSEYRWLLRQPYMAPGDPGTFAGFALRLTQPRWGREDPDQVVKLMINAFLEDLRVAYRRRLWRRRAARRTAYCVAFLRGVSDANRGRALVRSFMEVRRETGAFDPLLIITSCTEDEHDHERTRVRSLTEELTPYEAWCERLRSAGRSRGADFWYLPVRVPAPLPEGHPDLEAQNECTSAARRFTVGRPPAWAGRAATTGAVALALALVVGGVGGMVERDGRWKEAHCGLARSHADAATVTWQKKTGECVGVASHGFAFKADDRKLDGTLKVIAAQNRRAEKIHRMSRNRPLVTLVHVSAMFSSPDNEPSEALSYAREQLQGVASAQWRQLGPGVRGPVLRILPANAGSGMRYGTEVAAMVGGMMESDPTIVGVTGLDESRQATIRTIGALTRAGLPMVATTPSADTLDDHSPLYHQVSPQNWREAEVAAAYAGELFKTGKVKKREVLVLYSADRSDAYSRTLWEDVRKAFEGKDFVVTPRKFAPGSRTDAFSGTPGANSVGQDVCHDKKRMVFFAGRSEDFEDVLHSVDSICGSSEPFILGGDDVARLGADAARRSAFHRLTYDFLDFTPNTASCDGSGNLYSTMKELFQEECPPVATTYLDGHAALAFDAVSVYLRAFSYLMEKARGMELTPHAVWQALGTVHGDRALDGESGVVDFGGEAGGHTPVDKLISIQRVDSNGLPAQRAYCGRWTGKTPAAHWCPASEAGAS</sequence>
<proteinExistence type="predicted"/>
<evidence type="ECO:0000313" key="2">
    <source>
        <dbReference type="Proteomes" id="UP000516444"/>
    </source>
</evidence>
<evidence type="ECO:0000313" key="1">
    <source>
        <dbReference type="EMBL" id="BCL29868.1"/>
    </source>
</evidence>
<dbReference type="KEGG" id="sgm:GCM10017557_47270"/>
<reference evidence="1 2" key="1">
    <citation type="journal article" date="2014" name="Int. J. Syst. Evol. Microbiol.">
        <title>Complete genome sequence of Corynebacterium casei LMG S-19264T (=DSM 44701T), isolated from a smear-ripened cheese.</title>
        <authorList>
            <consortium name="US DOE Joint Genome Institute (JGI-PGF)"/>
            <person name="Walter F."/>
            <person name="Albersmeier A."/>
            <person name="Kalinowski J."/>
            <person name="Ruckert C."/>
        </authorList>
    </citation>
    <scope>NUCLEOTIDE SEQUENCE [LARGE SCALE GENOMIC DNA]</scope>
    <source>
        <strain evidence="1 2">JCM 4677</strain>
    </source>
</reference>
<dbReference type="InterPro" id="IPR028082">
    <property type="entry name" value="Peripla_BP_I"/>
</dbReference>
<protein>
    <submittedName>
        <fullName evidence="1">Uncharacterized protein</fullName>
    </submittedName>
</protein>
<dbReference type="AlphaFoldDB" id="A0A7G1P396"/>
<organism evidence="1 2">
    <name type="scientific">Streptomyces aurantiacus</name>
    <dbReference type="NCBI Taxonomy" id="47760"/>
    <lineage>
        <taxon>Bacteria</taxon>
        <taxon>Bacillati</taxon>
        <taxon>Actinomycetota</taxon>
        <taxon>Actinomycetes</taxon>
        <taxon>Kitasatosporales</taxon>
        <taxon>Streptomycetaceae</taxon>
        <taxon>Streptomyces</taxon>
        <taxon>Streptomyces aurantiacus group</taxon>
    </lineage>
</organism>
<accession>A0A7G1P396</accession>
<name>A0A7G1P396_9ACTN</name>
<gene>
    <name evidence="1" type="ORF">GCM10017557_47270</name>
</gene>
<dbReference type="Proteomes" id="UP000516444">
    <property type="component" value="Chromosome"/>
</dbReference>
<dbReference type="CDD" id="cd06268">
    <property type="entry name" value="PBP1_ABC_transporter_LIVBP-like"/>
    <property type="match status" value="1"/>
</dbReference>
<dbReference type="RefSeq" id="WP_190851913.1">
    <property type="nucleotide sequence ID" value="NZ_AP023440.1"/>
</dbReference>
<keyword evidence="2" id="KW-1185">Reference proteome</keyword>
<dbReference type="EMBL" id="AP023440">
    <property type="protein sequence ID" value="BCL29868.1"/>
    <property type="molecule type" value="Genomic_DNA"/>
</dbReference>
<dbReference type="SUPFAM" id="SSF53822">
    <property type="entry name" value="Periplasmic binding protein-like I"/>
    <property type="match status" value="1"/>
</dbReference>